<name>A0A1U7D7V0_9RHOB</name>
<sequence precursor="true">MTIKMLLTAAALVAAPFTASAACDWHSEAKVSCADGTVYDSATGTCKTVSG</sequence>
<gene>
    <name evidence="2" type="ORF">Ga0080559_TMP3407</name>
</gene>
<evidence type="ECO:0008006" key="4">
    <source>
        <dbReference type="Google" id="ProtNLM"/>
    </source>
</evidence>
<feature type="chain" id="PRO_5010545406" description="Adenylosuccinate lyase" evidence="1">
    <location>
        <begin position="22"/>
        <end position="51"/>
    </location>
</feature>
<dbReference type="STRING" id="1229727.Ga0080559_TMP3407"/>
<evidence type="ECO:0000313" key="3">
    <source>
        <dbReference type="Proteomes" id="UP000186559"/>
    </source>
</evidence>
<protein>
    <recommendedName>
        <fullName evidence="4">Adenylosuccinate lyase</fullName>
    </recommendedName>
</protein>
<organism evidence="2 3">
    <name type="scientific">Salipiger profundus</name>
    <dbReference type="NCBI Taxonomy" id="1229727"/>
    <lineage>
        <taxon>Bacteria</taxon>
        <taxon>Pseudomonadati</taxon>
        <taxon>Pseudomonadota</taxon>
        <taxon>Alphaproteobacteria</taxon>
        <taxon>Rhodobacterales</taxon>
        <taxon>Roseobacteraceae</taxon>
        <taxon>Salipiger</taxon>
    </lineage>
</organism>
<proteinExistence type="predicted"/>
<dbReference type="KEGG" id="tpro:Ga0080559_TMP3407"/>
<evidence type="ECO:0000313" key="2">
    <source>
        <dbReference type="EMBL" id="APX24203.1"/>
    </source>
</evidence>
<feature type="signal peptide" evidence="1">
    <location>
        <begin position="1"/>
        <end position="21"/>
    </location>
</feature>
<dbReference type="AlphaFoldDB" id="A0A1U7D7V0"/>
<accession>A0A1U7D7V0</accession>
<keyword evidence="3" id="KW-1185">Reference proteome</keyword>
<dbReference type="PROSITE" id="PS51257">
    <property type="entry name" value="PROKAR_LIPOPROTEIN"/>
    <property type="match status" value="1"/>
</dbReference>
<dbReference type="RefSeq" id="WP_017469174.1">
    <property type="nucleotide sequence ID" value="NZ_BMEW01000001.1"/>
</dbReference>
<keyword evidence="1" id="KW-0732">Signal</keyword>
<dbReference type="EMBL" id="CP014796">
    <property type="protein sequence ID" value="APX24203.1"/>
    <property type="molecule type" value="Genomic_DNA"/>
</dbReference>
<evidence type="ECO:0000256" key="1">
    <source>
        <dbReference type="SAM" id="SignalP"/>
    </source>
</evidence>
<dbReference type="Proteomes" id="UP000186559">
    <property type="component" value="Chromosome"/>
</dbReference>
<reference evidence="2 3" key="1">
    <citation type="submission" date="2016-03" db="EMBL/GenBank/DDBJ databases">
        <title>Deep-sea bacteria in the southern Pacific.</title>
        <authorList>
            <person name="Tang K."/>
        </authorList>
    </citation>
    <scope>NUCLEOTIDE SEQUENCE [LARGE SCALE GENOMIC DNA]</scope>
    <source>
        <strain evidence="2 3">JLT2016</strain>
    </source>
</reference>